<dbReference type="PRINTS" id="PR01439">
    <property type="entry name" value="CELLSNTHASEA"/>
</dbReference>
<sequence>MSSRYIYWRTTETLHFGSVTETILGILLYTAELYILVILSFSYLQTIWPLKRSIDPFPEDTSLWPTVDVYIPTYNESLDVVLDTILAAQCINYPKLQAQLEQYVRDGYSTESRYAAQSKNGIGYNFKADGSYNCQQNIQIGSQVGYDTFGDYSETTALIYFRYLLDGK</sequence>
<evidence type="ECO:0000313" key="12">
    <source>
        <dbReference type="EMBL" id="AKP34006.1"/>
    </source>
</evidence>
<evidence type="ECO:0000256" key="9">
    <source>
        <dbReference type="ARBA" id="ARBA00023136"/>
    </source>
</evidence>
<evidence type="ECO:0000256" key="3">
    <source>
        <dbReference type="ARBA" id="ARBA00022679"/>
    </source>
</evidence>
<dbReference type="PANTHER" id="PTHR43867:SF2">
    <property type="entry name" value="CELLULOSE SYNTHASE CATALYTIC SUBUNIT A [UDP-FORMING]"/>
    <property type="match status" value="1"/>
</dbReference>
<dbReference type="InterPro" id="IPR003919">
    <property type="entry name" value="Cell_synth_A"/>
</dbReference>
<name>A0ABM5UDU7_YERAE</name>
<evidence type="ECO:0000256" key="5">
    <source>
        <dbReference type="ARBA" id="ARBA00022729"/>
    </source>
</evidence>
<evidence type="ECO:0000256" key="1">
    <source>
        <dbReference type="ARBA" id="ARBA00004141"/>
    </source>
</evidence>
<evidence type="ECO:0000256" key="4">
    <source>
        <dbReference type="ARBA" id="ARBA00022692"/>
    </source>
</evidence>
<feature type="domain" description="Cellulose synthase operon C C-terminal" evidence="11">
    <location>
        <begin position="93"/>
        <end position="165"/>
    </location>
</feature>
<dbReference type="EMBL" id="CP011975">
    <property type="protein sequence ID" value="AKP34006.1"/>
    <property type="molecule type" value="Genomic_DNA"/>
</dbReference>
<comment type="subcellular location">
    <subcellularLocation>
        <location evidence="1">Membrane</location>
        <topology evidence="1">Multi-pass membrane protein</topology>
    </subcellularLocation>
</comment>
<protein>
    <recommendedName>
        <fullName evidence="11">Cellulose synthase operon C C-terminal domain-containing protein</fullName>
    </recommendedName>
</protein>
<keyword evidence="5" id="KW-0732">Signal</keyword>
<keyword evidence="6" id="KW-0677">Repeat</keyword>
<evidence type="ECO:0000256" key="2">
    <source>
        <dbReference type="ARBA" id="ARBA00022676"/>
    </source>
</evidence>
<accession>A0ABM5UDU7</accession>
<dbReference type="InterPro" id="IPR029044">
    <property type="entry name" value="Nucleotide-diphossugar_trans"/>
</dbReference>
<feature type="transmembrane region" description="Helical" evidence="10">
    <location>
        <begin position="23"/>
        <end position="44"/>
    </location>
</feature>
<evidence type="ECO:0000256" key="7">
    <source>
        <dbReference type="ARBA" id="ARBA00022803"/>
    </source>
</evidence>
<evidence type="ECO:0000256" key="8">
    <source>
        <dbReference type="ARBA" id="ARBA00022989"/>
    </source>
</evidence>
<evidence type="ECO:0000313" key="13">
    <source>
        <dbReference type="Proteomes" id="UP000069914"/>
    </source>
</evidence>
<keyword evidence="8 10" id="KW-1133">Transmembrane helix</keyword>
<dbReference type="InterPro" id="IPR008410">
    <property type="entry name" value="BCSC_C"/>
</dbReference>
<organism evidence="12 13">
    <name type="scientific">Yersinia aleksiciae</name>
    <dbReference type="NCBI Taxonomy" id="263819"/>
    <lineage>
        <taxon>Bacteria</taxon>
        <taxon>Pseudomonadati</taxon>
        <taxon>Pseudomonadota</taxon>
        <taxon>Gammaproteobacteria</taxon>
        <taxon>Enterobacterales</taxon>
        <taxon>Yersiniaceae</taxon>
        <taxon>Yersinia</taxon>
    </lineage>
</organism>
<keyword evidence="7" id="KW-0802">TPR repeat</keyword>
<evidence type="ECO:0000256" key="10">
    <source>
        <dbReference type="SAM" id="Phobius"/>
    </source>
</evidence>
<keyword evidence="3" id="KW-0808">Transferase</keyword>
<reference evidence="12 13" key="1">
    <citation type="journal article" date="2015" name="Genome Announc.">
        <title>De Novo Genome Sequence of Yersinia aleksiciae Y159T.</title>
        <authorList>
            <person name="Sprague L.D."/>
            <person name="Neubauer H."/>
        </authorList>
    </citation>
    <scope>NUCLEOTIDE SEQUENCE [LARGE SCALE GENOMIC DNA]</scope>
    <source>
        <strain evidence="12 13">159</strain>
    </source>
</reference>
<gene>
    <name evidence="12" type="ORF">ACZ76_10870</name>
</gene>
<keyword evidence="13" id="KW-1185">Reference proteome</keyword>
<dbReference type="InterPro" id="IPR050321">
    <property type="entry name" value="Glycosyltr_2/OpgH_subfam"/>
</dbReference>
<keyword evidence="4 10" id="KW-0812">Transmembrane</keyword>
<evidence type="ECO:0000256" key="6">
    <source>
        <dbReference type="ARBA" id="ARBA00022737"/>
    </source>
</evidence>
<dbReference type="Proteomes" id="UP000069914">
    <property type="component" value="Chromosome"/>
</dbReference>
<dbReference type="PANTHER" id="PTHR43867">
    <property type="entry name" value="CELLULOSE SYNTHASE CATALYTIC SUBUNIT A [UDP-FORMING]"/>
    <property type="match status" value="1"/>
</dbReference>
<dbReference type="Gene3D" id="3.90.550.10">
    <property type="entry name" value="Spore Coat Polysaccharide Biosynthesis Protein SpsA, Chain A"/>
    <property type="match status" value="1"/>
</dbReference>
<keyword evidence="2" id="KW-0328">Glycosyltransferase</keyword>
<dbReference type="Pfam" id="PF05420">
    <property type="entry name" value="BCSC_C"/>
    <property type="match status" value="1"/>
</dbReference>
<evidence type="ECO:0000259" key="11">
    <source>
        <dbReference type="Pfam" id="PF05420"/>
    </source>
</evidence>
<proteinExistence type="predicted"/>
<dbReference type="SUPFAM" id="SSF53448">
    <property type="entry name" value="Nucleotide-diphospho-sugar transferases"/>
    <property type="match status" value="1"/>
</dbReference>
<keyword evidence="9 10" id="KW-0472">Membrane</keyword>